<dbReference type="Proteomes" id="UP000299102">
    <property type="component" value="Unassembled WGS sequence"/>
</dbReference>
<sequence>MVPSSRGHDALKDPVRSEVDARSDTGHGTARNLIPTCNPRRTPLEHVNFSREHKFDKRFTLCEVGQNILTCWRIINLPGTVIDVIVHPKTVATGSANASEISVNFEKLYGKSNLLLYVLQTEQYAPFHKRLNVDRGGRRPPRCEPVTERVIASGERGGVVAGEAGITTAHDTNHKVKGH</sequence>
<gene>
    <name evidence="2" type="ORF">EVAR_92555_1</name>
</gene>
<comment type="caution">
    <text evidence="2">The sequence shown here is derived from an EMBL/GenBank/DDBJ whole genome shotgun (WGS) entry which is preliminary data.</text>
</comment>
<proteinExistence type="predicted"/>
<organism evidence="2 3">
    <name type="scientific">Eumeta variegata</name>
    <name type="common">Bagworm moth</name>
    <name type="synonym">Eumeta japonica</name>
    <dbReference type="NCBI Taxonomy" id="151549"/>
    <lineage>
        <taxon>Eukaryota</taxon>
        <taxon>Metazoa</taxon>
        <taxon>Ecdysozoa</taxon>
        <taxon>Arthropoda</taxon>
        <taxon>Hexapoda</taxon>
        <taxon>Insecta</taxon>
        <taxon>Pterygota</taxon>
        <taxon>Neoptera</taxon>
        <taxon>Endopterygota</taxon>
        <taxon>Lepidoptera</taxon>
        <taxon>Glossata</taxon>
        <taxon>Ditrysia</taxon>
        <taxon>Tineoidea</taxon>
        <taxon>Psychidae</taxon>
        <taxon>Oiketicinae</taxon>
        <taxon>Eumeta</taxon>
    </lineage>
</organism>
<reference evidence="2 3" key="1">
    <citation type="journal article" date="2019" name="Commun. Biol.">
        <title>The bagworm genome reveals a unique fibroin gene that provides high tensile strength.</title>
        <authorList>
            <person name="Kono N."/>
            <person name="Nakamura H."/>
            <person name="Ohtoshi R."/>
            <person name="Tomita M."/>
            <person name="Numata K."/>
            <person name="Arakawa K."/>
        </authorList>
    </citation>
    <scope>NUCLEOTIDE SEQUENCE [LARGE SCALE GENOMIC DNA]</scope>
</reference>
<evidence type="ECO:0000313" key="3">
    <source>
        <dbReference type="Proteomes" id="UP000299102"/>
    </source>
</evidence>
<dbReference type="AlphaFoldDB" id="A0A4C1SZ68"/>
<evidence type="ECO:0000313" key="2">
    <source>
        <dbReference type="EMBL" id="GBP06557.1"/>
    </source>
</evidence>
<dbReference type="EMBL" id="BGZK01000023">
    <property type="protein sequence ID" value="GBP06557.1"/>
    <property type="molecule type" value="Genomic_DNA"/>
</dbReference>
<name>A0A4C1SZ68_EUMVA</name>
<keyword evidence="3" id="KW-1185">Reference proteome</keyword>
<evidence type="ECO:0000256" key="1">
    <source>
        <dbReference type="SAM" id="MobiDB-lite"/>
    </source>
</evidence>
<feature type="region of interest" description="Disordered" evidence="1">
    <location>
        <begin position="1"/>
        <end position="37"/>
    </location>
</feature>
<accession>A0A4C1SZ68</accession>
<feature type="compositionally biased region" description="Basic and acidic residues" evidence="1">
    <location>
        <begin position="1"/>
        <end position="25"/>
    </location>
</feature>
<protein>
    <submittedName>
        <fullName evidence="2">Uncharacterized protein</fullName>
    </submittedName>
</protein>